<evidence type="ECO:0000256" key="1">
    <source>
        <dbReference type="SAM" id="SignalP"/>
    </source>
</evidence>
<dbReference type="Pfam" id="PF10925">
    <property type="entry name" value="DUF2680"/>
    <property type="match status" value="1"/>
</dbReference>
<feature type="signal peptide" evidence="1">
    <location>
        <begin position="1"/>
        <end position="22"/>
    </location>
</feature>
<dbReference type="RefSeq" id="WP_175559322.1">
    <property type="nucleotide sequence ID" value="NZ_FNFL01000003.1"/>
</dbReference>
<dbReference type="InterPro" id="IPR024485">
    <property type="entry name" value="DUF2680"/>
</dbReference>
<dbReference type="Proteomes" id="UP000198694">
    <property type="component" value="Unassembled WGS sequence"/>
</dbReference>
<gene>
    <name evidence="2" type="ORF">SAMN05216243_2268</name>
</gene>
<protein>
    <recommendedName>
        <fullName evidence="4">DUF2680 domain-containing protein</fullName>
    </recommendedName>
</protein>
<accession>A0A1G8ZXZ7</accession>
<evidence type="ECO:0000313" key="2">
    <source>
        <dbReference type="EMBL" id="SDK19504.1"/>
    </source>
</evidence>
<name>A0A1G8ZXZ7_9BACI</name>
<organism evidence="2 3">
    <name type="scientific">Sediminibacillus albus</name>
    <dbReference type="NCBI Taxonomy" id="407036"/>
    <lineage>
        <taxon>Bacteria</taxon>
        <taxon>Bacillati</taxon>
        <taxon>Bacillota</taxon>
        <taxon>Bacilli</taxon>
        <taxon>Bacillales</taxon>
        <taxon>Bacillaceae</taxon>
        <taxon>Sediminibacillus</taxon>
    </lineage>
</organism>
<proteinExistence type="predicted"/>
<reference evidence="2 3" key="1">
    <citation type="submission" date="2016-10" db="EMBL/GenBank/DDBJ databases">
        <authorList>
            <person name="de Groot N.N."/>
        </authorList>
    </citation>
    <scope>NUCLEOTIDE SEQUENCE [LARGE SCALE GENOMIC DNA]</scope>
    <source>
        <strain evidence="2 3">CGMCC 1.6502</strain>
    </source>
</reference>
<sequence length="112" mass="12894">MKRFLKSWLALGLALTVSLLGAVEIQAEEDTGTQKKVELTEGQQKELAILYQDLLDKRKGIINKYLEFGVISAEKAEKMTEHLDGYYKKLEANGFIIDWEKHKGKRDKKFPH</sequence>
<dbReference type="AlphaFoldDB" id="A0A1G8ZXZ7"/>
<evidence type="ECO:0000313" key="3">
    <source>
        <dbReference type="Proteomes" id="UP000198694"/>
    </source>
</evidence>
<evidence type="ECO:0008006" key="4">
    <source>
        <dbReference type="Google" id="ProtNLM"/>
    </source>
</evidence>
<dbReference type="EMBL" id="FNFL01000003">
    <property type="protein sequence ID" value="SDK19504.1"/>
    <property type="molecule type" value="Genomic_DNA"/>
</dbReference>
<keyword evidence="3" id="KW-1185">Reference proteome</keyword>
<keyword evidence="1" id="KW-0732">Signal</keyword>
<feature type="chain" id="PRO_5038990060" description="DUF2680 domain-containing protein" evidence="1">
    <location>
        <begin position="23"/>
        <end position="112"/>
    </location>
</feature>